<dbReference type="GO" id="GO:0051537">
    <property type="term" value="F:2 iron, 2 sulfur cluster binding"/>
    <property type="evidence" value="ECO:0007669"/>
    <property type="project" value="UniProtKB-KW"/>
</dbReference>
<dbReference type="InterPro" id="IPR042128">
    <property type="entry name" value="NuoE_dom"/>
</dbReference>
<dbReference type="InterPro" id="IPR041921">
    <property type="entry name" value="NuoE_N"/>
</dbReference>
<reference evidence="8" key="1">
    <citation type="submission" date="2016-11" db="EMBL/GenBank/DDBJ databases">
        <authorList>
            <person name="Varghese N."/>
            <person name="Submissions S."/>
        </authorList>
    </citation>
    <scope>NUCLEOTIDE SEQUENCE [LARGE SCALE GENOMIC DNA]</scope>
    <source>
        <strain evidence="8">DSM 16785</strain>
    </source>
</reference>
<dbReference type="PIRSF" id="PIRSF000216">
    <property type="entry name" value="NADH_DH_24kDa"/>
    <property type="match status" value="1"/>
</dbReference>
<comment type="cofactor">
    <cofactor evidence="6">
        <name>[2Fe-2S] cluster</name>
        <dbReference type="ChEBI" id="CHEBI:190135"/>
    </cofactor>
</comment>
<dbReference type="PANTHER" id="PTHR43342:SF2">
    <property type="entry name" value="POTENTIAL NAD-REDUCING HYDROGENASE SUBUNIT"/>
    <property type="match status" value="1"/>
</dbReference>
<dbReference type="AlphaFoldDB" id="A0A1M4ZFH7"/>
<organism evidence="8 9">
    <name type="scientific">Marinitoga hydrogenitolerans (strain DSM 16785 / JCM 12826 / AT1271)</name>
    <dbReference type="NCBI Taxonomy" id="1122195"/>
    <lineage>
        <taxon>Bacteria</taxon>
        <taxon>Thermotogati</taxon>
        <taxon>Thermotogota</taxon>
        <taxon>Thermotogae</taxon>
        <taxon>Petrotogales</taxon>
        <taxon>Petrotogaceae</taxon>
        <taxon>Marinitoga</taxon>
    </lineage>
</organism>
<feature type="binding site" evidence="7">
    <location>
        <position position="134"/>
    </location>
    <ligand>
        <name>[2Fe-2S] cluster</name>
        <dbReference type="ChEBI" id="CHEBI:190135"/>
    </ligand>
</feature>
<keyword evidence="3 7" id="KW-0479">Metal-binding</keyword>
<dbReference type="Gene3D" id="1.10.10.1590">
    <property type="entry name" value="NADH-quinone oxidoreductase subunit E"/>
    <property type="match status" value="1"/>
</dbReference>
<dbReference type="PANTHER" id="PTHR43342">
    <property type="entry name" value="NADH-QUINONE OXIDOREDUCTASE, E SUBUNIT"/>
    <property type="match status" value="1"/>
</dbReference>
<dbReference type="Gene3D" id="3.40.30.10">
    <property type="entry name" value="Glutaredoxin"/>
    <property type="match status" value="1"/>
</dbReference>
<dbReference type="EMBL" id="FQUI01000041">
    <property type="protein sequence ID" value="SHF16804.1"/>
    <property type="molecule type" value="Genomic_DNA"/>
</dbReference>
<evidence type="ECO:0000256" key="2">
    <source>
        <dbReference type="ARBA" id="ARBA00022714"/>
    </source>
</evidence>
<evidence type="ECO:0000256" key="1">
    <source>
        <dbReference type="ARBA" id="ARBA00010643"/>
    </source>
</evidence>
<feature type="binding site" evidence="7">
    <location>
        <position position="94"/>
    </location>
    <ligand>
        <name>[2Fe-2S] cluster</name>
        <dbReference type="ChEBI" id="CHEBI:190135"/>
    </ligand>
</feature>
<dbReference type="Proteomes" id="UP000184334">
    <property type="component" value="Unassembled WGS sequence"/>
</dbReference>
<evidence type="ECO:0000256" key="5">
    <source>
        <dbReference type="ARBA" id="ARBA00023014"/>
    </source>
</evidence>
<dbReference type="SUPFAM" id="SSF52833">
    <property type="entry name" value="Thioredoxin-like"/>
    <property type="match status" value="1"/>
</dbReference>
<dbReference type="Pfam" id="PF01257">
    <property type="entry name" value="2Fe-2S_thioredx"/>
    <property type="match status" value="1"/>
</dbReference>
<name>A0A1M4ZFH7_MARH1</name>
<dbReference type="InterPro" id="IPR028431">
    <property type="entry name" value="NADP_DH_HndA-like"/>
</dbReference>
<evidence type="ECO:0000256" key="4">
    <source>
        <dbReference type="ARBA" id="ARBA00023004"/>
    </source>
</evidence>
<proteinExistence type="inferred from homology"/>
<dbReference type="STRING" id="1122195.SAMN02745164_01925"/>
<gene>
    <name evidence="8" type="ORF">SAMN02745164_01925</name>
</gene>
<feature type="binding site" evidence="7">
    <location>
        <position position="89"/>
    </location>
    <ligand>
        <name>[2Fe-2S] cluster</name>
        <dbReference type="ChEBI" id="CHEBI:190135"/>
    </ligand>
</feature>
<evidence type="ECO:0000313" key="9">
    <source>
        <dbReference type="Proteomes" id="UP000184334"/>
    </source>
</evidence>
<accession>A0A1M4ZFH7</accession>
<evidence type="ECO:0000313" key="8">
    <source>
        <dbReference type="EMBL" id="SHF16804.1"/>
    </source>
</evidence>
<feature type="binding site" evidence="7">
    <location>
        <position position="130"/>
    </location>
    <ligand>
        <name>[2Fe-2S] cluster</name>
        <dbReference type="ChEBI" id="CHEBI:190135"/>
    </ligand>
</feature>
<dbReference type="InterPro" id="IPR002023">
    <property type="entry name" value="NuoE-like"/>
</dbReference>
<evidence type="ECO:0000256" key="6">
    <source>
        <dbReference type="ARBA" id="ARBA00034078"/>
    </source>
</evidence>
<dbReference type="RefSeq" id="WP_072865799.1">
    <property type="nucleotide sequence ID" value="NZ_FQUI01000041.1"/>
</dbReference>
<comment type="caution">
    <text evidence="8">The sequence shown here is derived from an EMBL/GenBank/DDBJ whole genome shotgun (WGS) entry which is preliminary data.</text>
</comment>
<dbReference type="InterPro" id="IPR036249">
    <property type="entry name" value="Thioredoxin-like_sf"/>
</dbReference>
<sequence length="168" mass="18922">MSVELENQIKQVEEYIDSLNLEGKDKVTKRSYLIHVLHKAQEIIGYLPIDVQKVIAKKLDVHASDVYGVVTFYNFFSMKPKGKYPVSVCLGTACYVRGSGDILEEFKKQLGIKEDETTEDGLFSLHAVRCVGACGLAPVVMIGDEVHGRLTTKDVKRLIKDYRARNKE</sequence>
<dbReference type="GO" id="GO:0016491">
    <property type="term" value="F:oxidoreductase activity"/>
    <property type="evidence" value="ECO:0007669"/>
    <property type="project" value="InterPro"/>
</dbReference>
<protein>
    <submittedName>
        <fullName evidence="8">NADP-reducing hydrogenase subunit HndA</fullName>
    </submittedName>
</protein>
<dbReference type="GO" id="GO:0046872">
    <property type="term" value="F:metal ion binding"/>
    <property type="evidence" value="ECO:0007669"/>
    <property type="project" value="UniProtKB-KW"/>
</dbReference>
<comment type="cofactor">
    <cofactor evidence="7">
        <name>[2Fe-2S] cluster</name>
        <dbReference type="ChEBI" id="CHEBI:190135"/>
    </cofactor>
    <text evidence="7">Binds 1 [2Fe-2S] cluster.</text>
</comment>
<evidence type="ECO:0000256" key="3">
    <source>
        <dbReference type="ARBA" id="ARBA00022723"/>
    </source>
</evidence>
<keyword evidence="5 7" id="KW-0411">Iron-sulfur</keyword>
<evidence type="ECO:0000256" key="7">
    <source>
        <dbReference type="PIRSR" id="PIRSR000216-1"/>
    </source>
</evidence>
<dbReference type="FunFam" id="3.40.30.10:FF:000015">
    <property type="entry name" value="NADH-quinone oxidoreductase subunit E"/>
    <property type="match status" value="1"/>
</dbReference>
<dbReference type="CDD" id="cd03064">
    <property type="entry name" value="TRX_Fd_NuoE"/>
    <property type="match status" value="1"/>
</dbReference>
<keyword evidence="9" id="KW-1185">Reference proteome</keyword>
<keyword evidence="2 7" id="KW-0001">2Fe-2S</keyword>
<keyword evidence="4 7" id="KW-0408">Iron</keyword>
<comment type="similarity">
    <text evidence="1">Belongs to the complex I 24 kDa subunit family.</text>
</comment>
<dbReference type="OrthoDB" id="9807941at2"/>